<dbReference type="Gene3D" id="3.90.550.10">
    <property type="entry name" value="Spore Coat Polysaccharide Biosynthesis Protein SpsA, Chain A"/>
    <property type="match status" value="1"/>
</dbReference>
<protein>
    <recommendedName>
        <fullName evidence="2">Glycosyltransferase 2-like domain-containing protein</fullName>
    </recommendedName>
</protein>
<dbReference type="Pfam" id="PF00535">
    <property type="entry name" value="Glycos_transf_2"/>
    <property type="match status" value="1"/>
</dbReference>
<evidence type="ECO:0000313" key="3">
    <source>
        <dbReference type="EMBL" id="GIG81877.1"/>
    </source>
</evidence>
<feature type="coiled-coil region" evidence="1">
    <location>
        <begin position="459"/>
        <end position="507"/>
    </location>
</feature>
<feature type="domain" description="Glycosyltransferase 2-like" evidence="2">
    <location>
        <begin position="4"/>
        <end position="103"/>
    </location>
</feature>
<dbReference type="InterPro" id="IPR029044">
    <property type="entry name" value="Nucleotide-diphossugar_trans"/>
</dbReference>
<keyword evidence="4" id="KW-1185">Reference proteome</keyword>
<gene>
    <name evidence="3" type="ORF">Pka01_50040</name>
</gene>
<dbReference type="Proteomes" id="UP000630097">
    <property type="component" value="Unassembled WGS sequence"/>
</dbReference>
<reference evidence="3 4" key="1">
    <citation type="submission" date="2021-01" db="EMBL/GenBank/DDBJ databases">
        <title>Whole genome shotgun sequence of Planotetraspora kaengkrachanensis NBRC 104272.</title>
        <authorList>
            <person name="Komaki H."/>
            <person name="Tamura T."/>
        </authorList>
    </citation>
    <scope>NUCLEOTIDE SEQUENCE [LARGE SCALE GENOMIC DNA]</scope>
    <source>
        <strain evidence="3 4">NBRC 104272</strain>
    </source>
</reference>
<dbReference type="InterPro" id="IPR050834">
    <property type="entry name" value="Glycosyltransf_2"/>
</dbReference>
<dbReference type="CDD" id="cd00761">
    <property type="entry name" value="Glyco_tranf_GTA_type"/>
    <property type="match status" value="1"/>
</dbReference>
<sequence>MRVSVIVPAYNGHEKLDLTLAGLADQSYPAHLIEVIVVDNGSEPPLRLPEIRHPNTRLIVCATPGRANARNAGLRAATGDVIHWLDSDVVLDRVAIEAHMRWHHLAPYLSVTSYLRFTTVELPVPADVIAIDDRAKLFEPTEPHAWIVKLVDSTDKLRSSDHGAFRLHVGGSTSVNARLIKAAGPMDEGLILGQDTEMGYRLFEAGAVFIPEPRSIGYHLGPTMRMREGTSISRVSQAFIVDRVPHYRWLRTHPNRQWDVPYVEVEIDATDASYEDVRASVDGILGSTVPDVSVVLLGPWEELDREPERRSPLKDPRLDLMLIRGHYAYDSRVQIGGRSGRAPYVLRLPAGWVPGEDTLAELLHLMVERPLGLLSVLLSGLLEGGVMARLERTAAFARARMMAREGEDLDAIVGDVFGSMQVFRETFEFLPTAEAKRPVERRTAYRARGEVSNPSNAEAQRLIKENELLKSKVAEWRDESKRWRSTAVEFRREIGSLKKQVNALKRARGIGRLTRRLHGLLREPQPPRQ</sequence>
<dbReference type="InterPro" id="IPR001173">
    <property type="entry name" value="Glyco_trans_2-like"/>
</dbReference>
<accession>A0A8J3PVQ2</accession>
<dbReference type="AlphaFoldDB" id="A0A8J3PVQ2"/>
<name>A0A8J3PVQ2_9ACTN</name>
<evidence type="ECO:0000313" key="4">
    <source>
        <dbReference type="Proteomes" id="UP000630097"/>
    </source>
</evidence>
<keyword evidence="1" id="KW-0175">Coiled coil</keyword>
<comment type="caution">
    <text evidence="3">The sequence shown here is derived from an EMBL/GenBank/DDBJ whole genome shotgun (WGS) entry which is preliminary data.</text>
</comment>
<dbReference type="PANTHER" id="PTHR43685">
    <property type="entry name" value="GLYCOSYLTRANSFERASE"/>
    <property type="match status" value="1"/>
</dbReference>
<evidence type="ECO:0000256" key="1">
    <source>
        <dbReference type="SAM" id="Coils"/>
    </source>
</evidence>
<proteinExistence type="predicted"/>
<dbReference type="EMBL" id="BONV01000025">
    <property type="protein sequence ID" value="GIG81877.1"/>
    <property type="molecule type" value="Genomic_DNA"/>
</dbReference>
<organism evidence="3 4">
    <name type="scientific">Planotetraspora kaengkrachanensis</name>
    <dbReference type="NCBI Taxonomy" id="575193"/>
    <lineage>
        <taxon>Bacteria</taxon>
        <taxon>Bacillati</taxon>
        <taxon>Actinomycetota</taxon>
        <taxon>Actinomycetes</taxon>
        <taxon>Streptosporangiales</taxon>
        <taxon>Streptosporangiaceae</taxon>
        <taxon>Planotetraspora</taxon>
    </lineage>
</organism>
<evidence type="ECO:0000259" key="2">
    <source>
        <dbReference type="Pfam" id="PF00535"/>
    </source>
</evidence>
<dbReference type="PANTHER" id="PTHR43685:SF3">
    <property type="entry name" value="SLR2126 PROTEIN"/>
    <property type="match status" value="1"/>
</dbReference>
<dbReference type="SUPFAM" id="SSF53448">
    <property type="entry name" value="Nucleotide-diphospho-sugar transferases"/>
    <property type="match status" value="1"/>
</dbReference>